<feature type="transmembrane region" description="Helical" evidence="8">
    <location>
        <begin position="583"/>
        <end position="605"/>
    </location>
</feature>
<keyword evidence="3 8" id="KW-0812">Transmembrane</keyword>
<keyword evidence="12" id="KW-1185">Reference proteome</keyword>
<dbReference type="InterPro" id="IPR040241">
    <property type="entry name" value="TRP_Flc/Pkd2-like"/>
</dbReference>
<dbReference type="InterPro" id="IPR032800">
    <property type="entry name" value="TRP_N"/>
</dbReference>
<feature type="chain" id="PRO_5041933080" evidence="9">
    <location>
        <begin position="20"/>
        <end position="707"/>
    </location>
</feature>
<keyword evidence="6 8" id="KW-0472">Membrane</keyword>
<sequence length="707" mass="78746">MRWSATAALALALAPLALADSNDGAKPGTSLYTNSVTYCAEAKAVLVDDFDIAYWKANNSVTFSFSFASVEPNLNVRANLFLNAYGNVIFNETINICDLVSGVLCPLPMINFTGYGTYPLPKNIEEKVPGIAWNVPNLEAYARVELWNQATNETAACLQATLSNGWSTKYKGVMIGTGMLTLAAVVAMLVHSLFLNSPSPVIYRWFDILFLYQSTAASGLLHLNYPLAYSNFVQNFRWSLGLLFSESMQRSISKMRNKTGGHMDDTAYSASQYINRKLSPYNILAAVNITDPVSTPEKFKIFMQEHSADYALKHAKRVQIPSTVSQNAANDLTTGIPVYVNTAGIPQANAYDTIFFFLLAVIAMVLALHAVLGLFTLILKCVTSNRKGRSWSDRFQRSWFDQLVANLLRVALAFALPIAIFAFYQFVLGRRDSGLSIFFAVLGIIVIFAPLLAAFVWQILKRRNPESGISKRYTDFHVFHSIGAALYRQYNERNHLFWFIPILFASVLRAMFIGFGQRSGWAQVIGSLVAEFIVFVSLLIRRPHKTRGSDWLSPILSFFRLALAGLMVCFLESIKLKAIPRTVVGIVCIALVGIPTVILLLSLIWNIGYGWLWRRNTDRVVDGADVEHRLSRGDYREDGSQVGFQEDPKLNGDSPAQRTQTAHSHDETSSHTQSTTVDYTNDKTPLESQVAFNEKASPTEQRPPVLH</sequence>
<evidence type="ECO:0000313" key="12">
    <source>
        <dbReference type="Proteomes" id="UP000827549"/>
    </source>
</evidence>
<gene>
    <name evidence="11" type="primary">FLC3</name>
    <name evidence="11" type="ORF">LOC62_04G005828</name>
</gene>
<comment type="subcellular location">
    <subcellularLocation>
        <location evidence="1">Membrane</location>
        <topology evidence="1">Multi-pass membrane protein</topology>
    </subcellularLocation>
</comment>
<dbReference type="EMBL" id="CP086717">
    <property type="protein sequence ID" value="WOO82334.1"/>
    <property type="molecule type" value="Genomic_DNA"/>
</dbReference>
<dbReference type="GO" id="GO:0009272">
    <property type="term" value="P:fungal-type cell wall biogenesis"/>
    <property type="evidence" value="ECO:0007669"/>
    <property type="project" value="TreeGrafter"/>
</dbReference>
<accession>A0AAF1BMR6</accession>
<keyword evidence="4 9" id="KW-0732">Signal</keyword>
<feature type="transmembrane region" description="Helical" evidence="8">
    <location>
        <begin position="552"/>
        <end position="571"/>
    </location>
</feature>
<evidence type="ECO:0000256" key="5">
    <source>
        <dbReference type="ARBA" id="ARBA00022989"/>
    </source>
</evidence>
<evidence type="ECO:0000256" key="7">
    <source>
        <dbReference type="SAM" id="MobiDB-lite"/>
    </source>
</evidence>
<dbReference type="Proteomes" id="UP000827549">
    <property type="component" value="Chromosome 4"/>
</dbReference>
<feature type="transmembrane region" description="Helical" evidence="8">
    <location>
        <begin position="173"/>
        <end position="195"/>
    </location>
</feature>
<evidence type="ECO:0000259" key="10">
    <source>
        <dbReference type="SMART" id="SM01320"/>
    </source>
</evidence>
<dbReference type="PANTHER" id="PTHR31145">
    <property type="entry name" value="INTEGRAL MEMBRANE PROTEIN (AFU_ORTHOLOGUE AFUA_7G01610)"/>
    <property type="match status" value="1"/>
</dbReference>
<proteinExistence type="inferred from homology"/>
<evidence type="ECO:0000256" key="6">
    <source>
        <dbReference type="ARBA" id="ARBA00023136"/>
    </source>
</evidence>
<keyword evidence="5 8" id="KW-1133">Transmembrane helix</keyword>
<reference evidence="11" key="1">
    <citation type="submission" date="2023-10" db="EMBL/GenBank/DDBJ databases">
        <authorList>
            <person name="Noh H."/>
        </authorList>
    </citation>
    <scope>NUCLEOTIDE SEQUENCE</scope>
    <source>
        <strain evidence="11">DUCC4014</strain>
    </source>
</reference>
<evidence type="ECO:0000256" key="8">
    <source>
        <dbReference type="SAM" id="Phobius"/>
    </source>
</evidence>
<evidence type="ECO:0000256" key="3">
    <source>
        <dbReference type="ARBA" id="ARBA00022692"/>
    </source>
</evidence>
<dbReference type="Pfam" id="PF06011">
    <property type="entry name" value="TRP"/>
    <property type="match status" value="1"/>
</dbReference>
<feature type="transmembrane region" description="Helical" evidence="8">
    <location>
        <begin position="403"/>
        <end position="424"/>
    </location>
</feature>
<dbReference type="Pfam" id="PF14558">
    <property type="entry name" value="TRP_N"/>
    <property type="match status" value="1"/>
</dbReference>
<comment type="similarity">
    <text evidence="2">Belongs to the transient receptor potential (TRP) ion channel family.</text>
</comment>
<dbReference type="PANTHER" id="PTHR31145:SF2">
    <property type="entry name" value="FLAVIN CARRIER PROTEIN 2"/>
    <property type="match status" value="1"/>
</dbReference>
<evidence type="ECO:0000256" key="9">
    <source>
        <dbReference type="SAM" id="SignalP"/>
    </source>
</evidence>
<evidence type="ECO:0000256" key="4">
    <source>
        <dbReference type="ARBA" id="ARBA00022729"/>
    </source>
</evidence>
<dbReference type="AlphaFoldDB" id="A0AAF1BMR6"/>
<dbReference type="GO" id="GO:0016020">
    <property type="term" value="C:membrane"/>
    <property type="evidence" value="ECO:0007669"/>
    <property type="project" value="UniProtKB-SubCell"/>
</dbReference>
<feature type="compositionally biased region" description="Polar residues" evidence="7">
    <location>
        <begin position="670"/>
        <end position="679"/>
    </location>
</feature>
<evidence type="ECO:0000256" key="2">
    <source>
        <dbReference type="ARBA" id="ARBA00010642"/>
    </source>
</evidence>
<name>A0AAF1BMR6_9TREE</name>
<protein>
    <submittedName>
        <fullName evidence="11">Flavin carrier protein 3</fullName>
    </submittedName>
</protein>
<evidence type="ECO:0000256" key="1">
    <source>
        <dbReference type="ARBA" id="ARBA00004141"/>
    </source>
</evidence>
<dbReference type="SMART" id="SM01320">
    <property type="entry name" value="TRP_N"/>
    <property type="match status" value="1"/>
</dbReference>
<feature type="transmembrane region" description="Helical" evidence="8">
    <location>
        <begin position="496"/>
        <end position="515"/>
    </location>
</feature>
<feature type="transmembrane region" description="Helical" evidence="8">
    <location>
        <begin position="521"/>
        <end position="540"/>
    </location>
</feature>
<dbReference type="InterPro" id="IPR010308">
    <property type="entry name" value="TRP_C"/>
</dbReference>
<feature type="domain" description="ML-like" evidence="10">
    <location>
        <begin position="29"/>
        <end position="169"/>
    </location>
</feature>
<organism evidence="11 12">
    <name type="scientific">Vanrija pseudolonga</name>
    <dbReference type="NCBI Taxonomy" id="143232"/>
    <lineage>
        <taxon>Eukaryota</taxon>
        <taxon>Fungi</taxon>
        <taxon>Dikarya</taxon>
        <taxon>Basidiomycota</taxon>
        <taxon>Agaricomycotina</taxon>
        <taxon>Tremellomycetes</taxon>
        <taxon>Trichosporonales</taxon>
        <taxon>Trichosporonaceae</taxon>
        <taxon>Vanrija</taxon>
    </lineage>
</organism>
<dbReference type="GeneID" id="87809056"/>
<feature type="compositionally biased region" description="Polar residues" evidence="7">
    <location>
        <begin position="686"/>
        <end position="700"/>
    </location>
</feature>
<evidence type="ECO:0000313" key="11">
    <source>
        <dbReference type="EMBL" id="WOO82334.1"/>
    </source>
</evidence>
<feature type="transmembrane region" description="Helical" evidence="8">
    <location>
        <begin position="202"/>
        <end position="223"/>
    </location>
</feature>
<dbReference type="RefSeq" id="XP_062628366.1">
    <property type="nucleotide sequence ID" value="XM_062772382.1"/>
</dbReference>
<feature type="signal peptide" evidence="9">
    <location>
        <begin position="1"/>
        <end position="19"/>
    </location>
</feature>
<feature type="region of interest" description="Disordered" evidence="7">
    <location>
        <begin position="637"/>
        <end position="707"/>
    </location>
</feature>
<dbReference type="GO" id="GO:0055085">
    <property type="term" value="P:transmembrane transport"/>
    <property type="evidence" value="ECO:0007669"/>
    <property type="project" value="TreeGrafter"/>
</dbReference>
<feature type="transmembrane region" description="Helical" evidence="8">
    <location>
        <begin position="436"/>
        <end position="457"/>
    </location>
</feature>
<feature type="transmembrane region" description="Helical" evidence="8">
    <location>
        <begin position="354"/>
        <end position="382"/>
    </location>
</feature>